<accession>A0AAW0RKK1</accession>
<gene>
    <name evidence="1" type="ORF">G3M48_008782</name>
</gene>
<evidence type="ECO:0000313" key="1">
    <source>
        <dbReference type="EMBL" id="KAK8142426.1"/>
    </source>
</evidence>
<reference evidence="1 2" key="1">
    <citation type="submission" date="2020-02" db="EMBL/GenBank/DDBJ databases">
        <title>Comparative genomics of the hypocrealean fungal genus Beauvera.</title>
        <authorList>
            <person name="Showalter D.N."/>
            <person name="Bushley K.E."/>
            <person name="Rehner S.A."/>
        </authorList>
    </citation>
    <scope>NUCLEOTIDE SEQUENCE [LARGE SCALE GENOMIC DNA]</scope>
    <source>
        <strain evidence="1 2">ARSEF4384</strain>
    </source>
</reference>
<organism evidence="1 2">
    <name type="scientific">Beauveria asiatica</name>
    <dbReference type="NCBI Taxonomy" id="1069075"/>
    <lineage>
        <taxon>Eukaryota</taxon>
        <taxon>Fungi</taxon>
        <taxon>Dikarya</taxon>
        <taxon>Ascomycota</taxon>
        <taxon>Pezizomycotina</taxon>
        <taxon>Sordariomycetes</taxon>
        <taxon>Hypocreomycetidae</taxon>
        <taxon>Hypocreales</taxon>
        <taxon>Cordycipitaceae</taxon>
        <taxon>Beauveria</taxon>
    </lineage>
</organism>
<dbReference type="EMBL" id="JAAHCF010000678">
    <property type="protein sequence ID" value="KAK8142426.1"/>
    <property type="molecule type" value="Genomic_DNA"/>
</dbReference>
<dbReference type="Proteomes" id="UP001397290">
    <property type="component" value="Unassembled WGS sequence"/>
</dbReference>
<comment type="caution">
    <text evidence="1">The sequence shown here is derived from an EMBL/GenBank/DDBJ whole genome shotgun (WGS) entry which is preliminary data.</text>
</comment>
<dbReference type="AlphaFoldDB" id="A0AAW0RKK1"/>
<keyword evidence="2" id="KW-1185">Reference proteome</keyword>
<sequence>MSQLFNFSLPDLGRQRMAAAALLPVVLPTVYVVYLDWAVRRRTSSTSGQLAPSSTAAAAAAAAVSVPRTPQSLPADVLARPRDWVVSYERVVSRPVPAASLVAKLVRRGGTDESWPSPLLTAYLRTTYKAFSWTPQAFLIHGMLAEPERKASFGAAHIDGLRFARGDVVDGVYRVTSYEGGAKGSSGEDKAVVEVVELSIDVPRSYKGPAVRGIVVSAIEPLVGDGEDAVQFVNETWLWRKKDEKPTLLESGLGQWFHRLLAGWLVMKGLGGVVTGQLRCTGPRIGAVVDAGSAVKVTSPAPGLEFAPESEPPPESLCLPEAVTMYIVPLPLGELVVGLQAGARAIEVEAEAEALDASRKLRYLPQLAD</sequence>
<proteinExistence type="predicted"/>
<evidence type="ECO:0000313" key="2">
    <source>
        <dbReference type="Proteomes" id="UP001397290"/>
    </source>
</evidence>
<name>A0AAW0RKK1_9HYPO</name>
<protein>
    <submittedName>
        <fullName evidence="1">Uncharacterized protein</fullName>
    </submittedName>
</protein>